<evidence type="ECO:0000313" key="1">
    <source>
        <dbReference type="EMBL" id="AVO35655.1"/>
    </source>
</evidence>
<evidence type="ECO:0000313" key="2">
    <source>
        <dbReference type="Proteomes" id="UP000239709"/>
    </source>
</evidence>
<dbReference type="InterPro" id="IPR021853">
    <property type="entry name" value="DUF3460"/>
</dbReference>
<keyword evidence="2" id="KW-1185">Reference proteome</keyword>
<dbReference type="Pfam" id="PF11943">
    <property type="entry name" value="DUF3460"/>
    <property type="match status" value="1"/>
</dbReference>
<sequence length="72" mass="8538">MSIANIFRRPHYLSDTTQFINDLKQTKPDLDQRQRQGRALLWDKQIDRDLQEEFSEASVPQKPYVYQTAPSL</sequence>
<dbReference type="OrthoDB" id="5296692at2"/>
<organism evidence="1 2">
    <name type="scientific">Ottowia oryzae</name>
    <dbReference type="NCBI Taxonomy" id="2109914"/>
    <lineage>
        <taxon>Bacteria</taxon>
        <taxon>Pseudomonadati</taxon>
        <taxon>Pseudomonadota</taxon>
        <taxon>Betaproteobacteria</taxon>
        <taxon>Burkholderiales</taxon>
        <taxon>Comamonadaceae</taxon>
        <taxon>Ottowia</taxon>
    </lineage>
</organism>
<dbReference type="EMBL" id="CP027666">
    <property type="protein sequence ID" value="AVO35655.1"/>
    <property type="molecule type" value="Genomic_DNA"/>
</dbReference>
<gene>
    <name evidence="1" type="ORF">C6570_16565</name>
</gene>
<name>A0A2S0MID2_9BURK</name>
<proteinExistence type="predicted"/>
<reference evidence="1 2" key="1">
    <citation type="submission" date="2018-03" db="EMBL/GenBank/DDBJ databases">
        <title>Genome sequencing of Ottowia sp.</title>
        <authorList>
            <person name="Kim S.-J."/>
            <person name="Heo J."/>
            <person name="Kwon S.-W."/>
        </authorList>
    </citation>
    <scope>NUCLEOTIDE SEQUENCE [LARGE SCALE GENOMIC DNA]</scope>
    <source>
        <strain evidence="1 2">KADR8-3</strain>
    </source>
</reference>
<dbReference type="RefSeq" id="WP_106704201.1">
    <property type="nucleotide sequence ID" value="NZ_CP027666.1"/>
</dbReference>
<protein>
    <submittedName>
        <fullName evidence="1">DUF3460 domain-containing protein</fullName>
    </submittedName>
</protein>
<accession>A0A2S0MID2</accession>
<dbReference type="KEGG" id="otk:C6570_16565"/>
<dbReference type="Proteomes" id="UP000239709">
    <property type="component" value="Chromosome"/>
</dbReference>
<dbReference type="AlphaFoldDB" id="A0A2S0MID2"/>